<evidence type="ECO:0000313" key="1">
    <source>
        <dbReference type="Proteomes" id="UP000050741"/>
    </source>
</evidence>
<accession>A0A183CS89</accession>
<reference evidence="2" key="2">
    <citation type="submission" date="2016-06" db="UniProtKB">
        <authorList>
            <consortium name="WormBaseParasite"/>
        </authorList>
    </citation>
    <scope>IDENTIFICATION</scope>
</reference>
<dbReference type="Proteomes" id="UP000050741">
    <property type="component" value="Unassembled WGS sequence"/>
</dbReference>
<protein>
    <submittedName>
        <fullName evidence="2">Gfo/Idh/MocA family oxidoreductase</fullName>
    </submittedName>
</protein>
<evidence type="ECO:0000313" key="2">
    <source>
        <dbReference type="WBParaSite" id="GPLIN_001574700"/>
    </source>
</evidence>
<organism evidence="1 2">
    <name type="scientific">Globodera pallida</name>
    <name type="common">Potato cyst nematode worm</name>
    <name type="synonym">Heterodera pallida</name>
    <dbReference type="NCBI Taxonomy" id="36090"/>
    <lineage>
        <taxon>Eukaryota</taxon>
        <taxon>Metazoa</taxon>
        <taxon>Ecdysozoa</taxon>
        <taxon>Nematoda</taxon>
        <taxon>Chromadorea</taxon>
        <taxon>Rhabditida</taxon>
        <taxon>Tylenchina</taxon>
        <taxon>Tylenchomorpha</taxon>
        <taxon>Tylenchoidea</taxon>
        <taxon>Heteroderidae</taxon>
        <taxon>Heteroderinae</taxon>
        <taxon>Globodera</taxon>
    </lineage>
</organism>
<name>A0A183CS89_GLOPA</name>
<keyword evidence="1" id="KW-1185">Reference proteome</keyword>
<sequence>FVVLEHAVSDGGTVPTELHIFQCMNSVPAGEVARIYIT</sequence>
<proteinExistence type="predicted"/>
<reference evidence="1" key="1">
    <citation type="submission" date="2014-05" db="EMBL/GenBank/DDBJ databases">
        <title>The genome and life-stage specific transcriptomes of Globodera pallida elucidate key aspects of plant parasitism by a cyst nematode.</title>
        <authorList>
            <person name="Cotton J.A."/>
            <person name="Lilley C.J."/>
            <person name="Jones L.M."/>
            <person name="Kikuchi T."/>
            <person name="Reid A.J."/>
            <person name="Thorpe P."/>
            <person name="Tsai I.J."/>
            <person name="Beasley H."/>
            <person name="Blok V."/>
            <person name="Cock P.J.A."/>
            <person name="Van den Akker S.E."/>
            <person name="Holroyd N."/>
            <person name="Hunt M."/>
            <person name="Mantelin S."/>
            <person name="Naghra H."/>
            <person name="Pain A."/>
            <person name="Palomares-Rius J.E."/>
            <person name="Zarowiecki M."/>
            <person name="Berriman M."/>
            <person name="Jones J.T."/>
            <person name="Urwin P.E."/>
        </authorList>
    </citation>
    <scope>NUCLEOTIDE SEQUENCE [LARGE SCALE GENOMIC DNA]</scope>
    <source>
        <strain evidence="1">Lindley</strain>
    </source>
</reference>
<dbReference type="AlphaFoldDB" id="A0A183CS89"/>
<dbReference type="WBParaSite" id="GPLIN_001574700">
    <property type="protein sequence ID" value="GPLIN_001574700"/>
    <property type="gene ID" value="GPLIN_001574700"/>
</dbReference>